<organism evidence="1 2">
    <name type="scientific">Mycolicibacterium wolinskyi</name>
    <dbReference type="NCBI Taxonomy" id="59750"/>
    <lineage>
        <taxon>Bacteria</taxon>
        <taxon>Bacillati</taxon>
        <taxon>Actinomycetota</taxon>
        <taxon>Actinomycetes</taxon>
        <taxon>Mycobacteriales</taxon>
        <taxon>Mycobacteriaceae</taxon>
        <taxon>Mycolicibacterium</taxon>
    </lineage>
</organism>
<dbReference type="EMBL" id="LQQA01000022">
    <property type="protein sequence ID" value="ORX13495.1"/>
    <property type="molecule type" value="Genomic_DNA"/>
</dbReference>
<comment type="caution">
    <text evidence="1">The sequence shown here is derived from an EMBL/GenBank/DDBJ whole genome shotgun (WGS) entry which is preliminary data.</text>
</comment>
<gene>
    <name evidence="1" type="ORF">AWC31_30055</name>
</gene>
<proteinExistence type="predicted"/>
<evidence type="ECO:0000313" key="1">
    <source>
        <dbReference type="EMBL" id="ORX13495.1"/>
    </source>
</evidence>
<dbReference type="OrthoDB" id="4736603at2"/>
<sequence length="85" mass="9336">MAAATSLTLTFTVESAYSDGHSSKRTETAELEPFEDLEELWEQLEEFIGDGHGVGKNLGYCFEITIVDAPGRPDLLGKSNEWAGR</sequence>
<accession>A0A1X2F509</accession>
<dbReference type="AlphaFoldDB" id="A0A1X2F509"/>
<name>A0A1X2F509_9MYCO</name>
<evidence type="ECO:0000313" key="2">
    <source>
        <dbReference type="Proteomes" id="UP000193964"/>
    </source>
</evidence>
<reference evidence="1 2" key="1">
    <citation type="submission" date="2016-01" db="EMBL/GenBank/DDBJ databases">
        <title>The new phylogeny of the genus Mycobacterium.</title>
        <authorList>
            <person name="Tarcisio F."/>
            <person name="Conor M."/>
            <person name="Antonella G."/>
            <person name="Elisabetta G."/>
            <person name="Giulia F.S."/>
            <person name="Sara T."/>
            <person name="Anna F."/>
            <person name="Clotilde B."/>
            <person name="Roberto B."/>
            <person name="Veronica D.S."/>
            <person name="Fabio R."/>
            <person name="Monica P."/>
            <person name="Olivier J."/>
            <person name="Enrico T."/>
            <person name="Nicola S."/>
        </authorList>
    </citation>
    <scope>NUCLEOTIDE SEQUENCE [LARGE SCALE GENOMIC DNA]</scope>
    <source>
        <strain evidence="1 2">ATCC 700010</strain>
    </source>
</reference>
<protein>
    <submittedName>
        <fullName evidence="1">Uncharacterized protein</fullName>
    </submittedName>
</protein>
<dbReference type="Proteomes" id="UP000193964">
    <property type="component" value="Unassembled WGS sequence"/>
</dbReference>